<reference evidence="1" key="1">
    <citation type="submission" date="2022-05" db="EMBL/GenBank/DDBJ databases">
        <title>Comparative Genomics of Spacecraft Associated Microbes.</title>
        <authorList>
            <person name="Tran M.T."/>
            <person name="Wright A."/>
            <person name="Seuylemezian A."/>
            <person name="Eisen J."/>
            <person name="Coil D."/>
        </authorList>
    </citation>
    <scope>NUCLEOTIDE SEQUENCE</scope>
    <source>
        <strain evidence="1">214.1.1</strain>
    </source>
</reference>
<accession>A0A9X2DNF2</accession>
<sequence>MSDRMYIRRSSVFIRVEVKSKAGYGLMKQQFLPLMQTYTVWGHPLRQRFVHALFAGTGCLSYRQL</sequence>
<comment type="caution">
    <text evidence="1">The sequence shown here is derived from an EMBL/GenBank/DDBJ whole genome shotgun (WGS) entry which is preliminary data.</text>
</comment>
<gene>
    <name evidence="1" type="ORF">M3202_08520</name>
</gene>
<name>A0A9X2DNF2_9BACI</name>
<evidence type="ECO:0000313" key="2">
    <source>
        <dbReference type="Proteomes" id="UP001139179"/>
    </source>
</evidence>
<dbReference type="Proteomes" id="UP001139179">
    <property type="component" value="Unassembled WGS sequence"/>
</dbReference>
<keyword evidence="2" id="KW-1185">Reference proteome</keyword>
<evidence type="ECO:0000313" key="1">
    <source>
        <dbReference type="EMBL" id="MCM3714129.1"/>
    </source>
</evidence>
<dbReference type="AlphaFoldDB" id="A0A9X2DNF2"/>
<proteinExistence type="predicted"/>
<organism evidence="1 2">
    <name type="scientific">Halalkalibacter oceani</name>
    <dbReference type="NCBI Taxonomy" id="1653776"/>
    <lineage>
        <taxon>Bacteria</taxon>
        <taxon>Bacillati</taxon>
        <taxon>Bacillota</taxon>
        <taxon>Bacilli</taxon>
        <taxon>Bacillales</taxon>
        <taxon>Bacillaceae</taxon>
        <taxon>Halalkalibacter</taxon>
    </lineage>
</organism>
<dbReference type="EMBL" id="JAMBOL010000005">
    <property type="protein sequence ID" value="MCM3714129.1"/>
    <property type="molecule type" value="Genomic_DNA"/>
</dbReference>
<dbReference type="RefSeq" id="WP_251222916.1">
    <property type="nucleotide sequence ID" value="NZ_JAMBOL010000005.1"/>
</dbReference>
<protein>
    <submittedName>
        <fullName evidence="1">Uncharacterized protein</fullName>
    </submittedName>
</protein>